<dbReference type="Pfam" id="PF14054">
    <property type="entry name" value="DUF4249"/>
    <property type="match status" value="1"/>
</dbReference>
<dbReference type="AlphaFoldDB" id="A0A345UJU8"/>
<sequence>MMMPAIRPTFAQTGLAALFFTVMMSALLTTGCDPYKQDSFTEQMVIEAFLTAGDPLPEIRLSRTLPFDEFYSFEAAALSGLDVRVLLTNDAGAVTETFRYLESDQRGVYLPEDAGATVQPGRVYRLEVRETPDQAPKLRARTFVPGGFELLSDNGDTFIYQGPVQYEPTFTISFYPGRQNYYIASTLALQPDPELLTPFFAGFFEEENPDQFLRVSSPIINEANYEINDDETITLTLPWISIAYFGPNEVAFYAIDTNLYDYVRTLNLQSGGPNQSPGQIDNVLWNIEGGIGIFGSRTGISSEINIVPFIP</sequence>
<dbReference type="RefSeq" id="WP_114984013.1">
    <property type="nucleotide sequence ID" value="NZ_CP027806.1"/>
</dbReference>
<evidence type="ECO:0000313" key="2">
    <source>
        <dbReference type="Proteomes" id="UP000254808"/>
    </source>
</evidence>
<reference evidence="1 2" key="1">
    <citation type="submission" date="2018-03" db="EMBL/GenBank/DDBJ databases">
        <title>Phenotypic and genomic properties of Cyclonatronum proteinivorum gen. nov., sp. nov., a haloalkaliphilic bacteroidete from soda lakes possessing Na+-translocating rhodopsin.</title>
        <authorList>
            <person name="Toshchakov S.V."/>
            <person name="Korzhenkov A."/>
            <person name="Samarov N.I."/>
            <person name="Kublanov I.V."/>
            <person name="Muntyan M.S."/>
            <person name="Sorokin D.Y."/>
        </authorList>
    </citation>
    <scope>NUCLEOTIDE SEQUENCE [LARGE SCALE GENOMIC DNA]</scope>
    <source>
        <strain evidence="1 2">Omega</strain>
    </source>
</reference>
<protein>
    <recommendedName>
        <fullName evidence="3">DUF4249 family protein</fullName>
    </recommendedName>
</protein>
<dbReference type="KEGG" id="cprv:CYPRO_1494"/>
<gene>
    <name evidence="1" type="ORF">CYPRO_1494</name>
</gene>
<dbReference type="PROSITE" id="PS51257">
    <property type="entry name" value="PROKAR_LIPOPROTEIN"/>
    <property type="match status" value="1"/>
</dbReference>
<accession>A0A345UJU8</accession>
<dbReference type="EMBL" id="CP027806">
    <property type="protein sequence ID" value="AXJ00750.1"/>
    <property type="molecule type" value="Genomic_DNA"/>
</dbReference>
<evidence type="ECO:0000313" key="1">
    <source>
        <dbReference type="EMBL" id="AXJ00750.1"/>
    </source>
</evidence>
<evidence type="ECO:0008006" key="3">
    <source>
        <dbReference type="Google" id="ProtNLM"/>
    </source>
</evidence>
<dbReference type="Proteomes" id="UP000254808">
    <property type="component" value="Chromosome"/>
</dbReference>
<dbReference type="OrthoDB" id="1523417at2"/>
<organism evidence="1 2">
    <name type="scientific">Cyclonatronum proteinivorum</name>
    <dbReference type="NCBI Taxonomy" id="1457365"/>
    <lineage>
        <taxon>Bacteria</taxon>
        <taxon>Pseudomonadati</taxon>
        <taxon>Balneolota</taxon>
        <taxon>Balneolia</taxon>
        <taxon>Balneolales</taxon>
        <taxon>Cyclonatronaceae</taxon>
        <taxon>Cyclonatronum</taxon>
    </lineage>
</organism>
<name>A0A345UJU8_9BACT</name>
<keyword evidence="2" id="KW-1185">Reference proteome</keyword>
<dbReference type="InterPro" id="IPR025345">
    <property type="entry name" value="DUF4249"/>
</dbReference>
<proteinExistence type="predicted"/>